<evidence type="ECO:0000256" key="12">
    <source>
        <dbReference type="ARBA" id="ARBA00023154"/>
    </source>
</evidence>
<feature type="domain" description="Semialdehyde dehydrogenase NAD-binding" evidence="16">
    <location>
        <begin position="6"/>
        <end position="121"/>
    </location>
</feature>
<dbReference type="Proteomes" id="UP001275932">
    <property type="component" value="Unassembled WGS sequence"/>
</dbReference>
<dbReference type="Gene3D" id="3.40.50.720">
    <property type="entry name" value="NAD(P)-binding Rossmann-like Domain"/>
    <property type="match status" value="1"/>
</dbReference>
<dbReference type="HAMAP" id="MF_02121">
    <property type="entry name" value="ASADH"/>
    <property type="match status" value="1"/>
</dbReference>
<feature type="active site" description="Proton acceptor" evidence="15">
    <location>
        <position position="243"/>
    </location>
</feature>
<evidence type="ECO:0000313" key="18">
    <source>
        <dbReference type="Proteomes" id="UP001275932"/>
    </source>
</evidence>
<evidence type="ECO:0000256" key="6">
    <source>
        <dbReference type="ARBA" id="ARBA00013120"/>
    </source>
</evidence>
<comment type="function">
    <text evidence="15">Catalyzes the NADPH-dependent formation of L-aspartate-semialdehyde (L-ASA) by the reductive dephosphorylation of L-aspartyl-4-phosphate.</text>
</comment>
<keyword evidence="13 15" id="KW-0486">Methionine biosynthesis</keyword>
<evidence type="ECO:0000256" key="7">
    <source>
        <dbReference type="ARBA" id="ARBA00022605"/>
    </source>
</evidence>
<dbReference type="InterPro" id="IPR012280">
    <property type="entry name" value="Semialdhyde_DH_dimer_dom"/>
</dbReference>
<feature type="binding site" evidence="15">
    <location>
        <begin position="13"/>
        <end position="16"/>
    </location>
    <ligand>
        <name>NADP(+)</name>
        <dbReference type="ChEBI" id="CHEBI:58349"/>
    </ligand>
</feature>
<name>A0ABU4WEK9_9BACT</name>
<dbReference type="EC" id="1.2.1.11" evidence="6 15"/>
<dbReference type="RefSeq" id="WP_370396443.1">
    <property type="nucleotide sequence ID" value="NZ_JALBUT010000002.1"/>
</dbReference>
<evidence type="ECO:0000256" key="14">
    <source>
        <dbReference type="ARBA" id="ARBA00047891"/>
    </source>
</evidence>
<accession>A0ABU4WEK9</accession>
<evidence type="ECO:0000256" key="13">
    <source>
        <dbReference type="ARBA" id="ARBA00023167"/>
    </source>
</evidence>
<comment type="pathway">
    <text evidence="3 15">Amino-acid biosynthesis; L-threonine biosynthesis; L-threonine from L-aspartate: step 2/5.</text>
</comment>
<dbReference type="EMBL" id="JALBUT010000002">
    <property type="protein sequence ID" value="MDX8414996.1"/>
    <property type="molecule type" value="Genomic_DNA"/>
</dbReference>
<evidence type="ECO:0000256" key="3">
    <source>
        <dbReference type="ARBA" id="ARBA00005097"/>
    </source>
</evidence>
<dbReference type="InterPro" id="IPR036291">
    <property type="entry name" value="NAD(P)-bd_dom_sf"/>
</dbReference>
<dbReference type="InterPro" id="IPR005986">
    <property type="entry name" value="Asp_semialdehyde_DH_beta"/>
</dbReference>
<evidence type="ECO:0000256" key="8">
    <source>
        <dbReference type="ARBA" id="ARBA00022697"/>
    </source>
</evidence>
<evidence type="ECO:0000256" key="4">
    <source>
        <dbReference type="ARBA" id="ARBA00010584"/>
    </source>
</evidence>
<feature type="binding site" evidence="15">
    <location>
        <position position="236"/>
    </location>
    <ligand>
        <name>substrate</name>
    </ligand>
</feature>
<dbReference type="Pfam" id="PF02774">
    <property type="entry name" value="Semialdhyde_dhC"/>
    <property type="match status" value="1"/>
</dbReference>
<comment type="pathway">
    <text evidence="1 15">Amino-acid biosynthesis; L-methionine biosynthesis via de novo pathway; L-homoserine from L-aspartate: step 2/3.</text>
</comment>
<sequence length="332" mass="36477">MSKKYRVGIVGATGAVGQELLELLFKRNFPMSELTLLASSRSAGKTVEFEGNKFVIEEAKPESFEKLDIAIFSAGGTPSKLLVPEAAKRGCIAIDNSSAFRMDPNVPLVVPEVNPEAIKTHKNIIANPNCTTAISLMALCPLHREFGLKRFFAATYQAVSGTGAAALQELDNQVKQYAKGEEITSKVYPYQIAFNALPHIDVFQDNGYTKEEMKMLNESRKILGLPSLVCSTTCVRIPVMRAHSVAINAEFEKPVSVERAREVISQFSGAELNDDVANLKYPMPLFYQRKVKCGVGRIRKDLAFENGLSFWVAGDQLWKGAALNAVQIAELL</sequence>
<dbReference type="SUPFAM" id="SSF51735">
    <property type="entry name" value="NAD(P)-binding Rossmann-fold domains"/>
    <property type="match status" value="1"/>
</dbReference>
<dbReference type="InterPro" id="IPR012080">
    <property type="entry name" value="Asp_semialdehyde_DH"/>
</dbReference>
<organism evidence="17 18">
    <name type="scientific">Intestinicryptomonas porci</name>
    <dbReference type="NCBI Taxonomy" id="2926320"/>
    <lineage>
        <taxon>Bacteria</taxon>
        <taxon>Pseudomonadati</taxon>
        <taxon>Verrucomicrobiota</taxon>
        <taxon>Opitutia</taxon>
        <taxon>Opitutales</taxon>
        <taxon>Intestinicryptomonaceae</taxon>
        <taxon>Intestinicryptomonas</taxon>
    </lineage>
</organism>
<evidence type="ECO:0000256" key="1">
    <source>
        <dbReference type="ARBA" id="ARBA00005021"/>
    </source>
</evidence>
<protein>
    <recommendedName>
        <fullName evidence="6 15">Aspartate-semialdehyde dehydrogenase</fullName>
        <shortName evidence="15">ASA dehydrogenase</shortName>
        <shortName evidence="15">ASADH</shortName>
        <ecNumber evidence="6 15">1.2.1.11</ecNumber>
    </recommendedName>
    <alternativeName>
        <fullName evidence="15">Aspartate-beta-semialdehyde dehydrogenase</fullName>
    </alternativeName>
</protein>
<dbReference type="NCBIfam" id="NF011456">
    <property type="entry name" value="PRK14874.1"/>
    <property type="match status" value="1"/>
</dbReference>
<evidence type="ECO:0000256" key="11">
    <source>
        <dbReference type="ARBA" id="ARBA00023002"/>
    </source>
</evidence>
<evidence type="ECO:0000259" key="16">
    <source>
        <dbReference type="SMART" id="SM00859"/>
    </source>
</evidence>
<dbReference type="Gene3D" id="3.30.360.10">
    <property type="entry name" value="Dihydrodipicolinate Reductase, domain 2"/>
    <property type="match status" value="1"/>
</dbReference>
<keyword evidence="11 15" id="KW-0560">Oxidoreductase</keyword>
<dbReference type="PANTHER" id="PTHR46278:SF2">
    <property type="entry name" value="ASPARTATE-SEMIALDEHYDE DEHYDROGENASE"/>
    <property type="match status" value="1"/>
</dbReference>
<comment type="caution">
    <text evidence="17">The sequence shown here is derived from an EMBL/GenBank/DDBJ whole genome shotgun (WGS) entry which is preliminary data.</text>
</comment>
<comment type="catalytic activity">
    <reaction evidence="14 15">
        <text>L-aspartate 4-semialdehyde + phosphate + NADP(+) = 4-phospho-L-aspartate + NADPH + H(+)</text>
        <dbReference type="Rhea" id="RHEA:24284"/>
        <dbReference type="ChEBI" id="CHEBI:15378"/>
        <dbReference type="ChEBI" id="CHEBI:43474"/>
        <dbReference type="ChEBI" id="CHEBI:57535"/>
        <dbReference type="ChEBI" id="CHEBI:57783"/>
        <dbReference type="ChEBI" id="CHEBI:58349"/>
        <dbReference type="ChEBI" id="CHEBI:537519"/>
        <dbReference type="EC" id="1.2.1.11"/>
    </reaction>
</comment>
<dbReference type="GO" id="GO:0004073">
    <property type="term" value="F:aspartate-semialdehyde dehydrogenase activity"/>
    <property type="evidence" value="ECO:0007669"/>
    <property type="project" value="UniProtKB-EC"/>
</dbReference>
<evidence type="ECO:0000256" key="10">
    <source>
        <dbReference type="ARBA" id="ARBA00022915"/>
    </source>
</evidence>
<gene>
    <name evidence="15" type="primary">asd</name>
    <name evidence="17" type="ORF">MOX91_02195</name>
</gene>
<feature type="binding site" evidence="15">
    <location>
        <begin position="160"/>
        <end position="161"/>
    </location>
    <ligand>
        <name>NADP(+)</name>
        <dbReference type="ChEBI" id="CHEBI:58349"/>
    </ligand>
</feature>
<dbReference type="PANTHER" id="PTHR46278">
    <property type="entry name" value="DEHYDROGENASE, PUTATIVE-RELATED"/>
    <property type="match status" value="1"/>
</dbReference>
<keyword evidence="9 15" id="KW-0521">NADP</keyword>
<dbReference type="CDD" id="cd02316">
    <property type="entry name" value="VcASADH2_like_N"/>
    <property type="match status" value="1"/>
</dbReference>
<keyword evidence="18" id="KW-1185">Reference proteome</keyword>
<comment type="pathway">
    <text evidence="2 15">Amino-acid biosynthesis; L-lysine biosynthesis via DAP pathway; (S)-tetrahydrodipicolinate from L-aspartate: step 2/4.</text>
</comment>
<feature type="binding site" evidence="15">
    <location>
        <position position="157"/>
    </location>
    <ligand>
        <name>substrate</name>
    </ligand>
</feature>
<dbReference type="NCBIfam" id="TIGR01296">
    <property type="entry name" value="asd_B"/>
    <property type="match status" value="1"/>
</dbReference>
<evidence type="ECO:0000256" key="5">
    <source>
        <dbReference type="ARBA" id="ARBA00011738"/>
    </source>
</evidence>
<evidence type="ECO:0000256" key="9">
    <source>
        <dbReference type="ARBA" id="ARBA00022857"/>
    </source>
</evidence>
<proteinExistence type="inferred from homology"/>
<keyword evidence="12 15" id="KW-0457">Lysine biosynthesis</keyword>
<comment type="caution">
    <text evidence="15">Lacks conserved residue(s) required for the propagation of feature annotation.</text>
</comment>
<evidence type="ECO:0000256" key="15">
    <source>
        <dbReference type="HAMAP-Rule" id="MF_02121"/>
    </source>
</evidence>
<dbReference type="Pfam" id="PF01118">
    <property type="entry name" value="Semialdhyde_dh"/>
    <property type="match status" value="1"/>
</dbReference>
<feature type="binding site" evidence="15">
    <location>
        <position position="101"/>
    </location>
    <ligand>
        <name>phosphate</name>
        <dbReference type="ChEBI" id="CHEBI:43474"/>
    </ligand>
</feature>
<evidence type="ECO:0000256" key="2">
    <source>
        <dbReference type="ARBA" id="ARBA00005076"/>
    </source>
</evidence>
<comment type="similarity">
    <text evidence="4 15">Belongs to the aspartate-semialdehyde dehydrogenase family.</text>
</comment>
<feature type="active site" description="Acyl-thioester intermediate" evidence="15">
    <location>
        <position position="130"/>
    </location>
</feature>
<dbReference type="SUPFAM" id="SSF55347">
    <property type="entry name" value="Glyceraldehyde-3-phosphate dehydrogenase-like, C-terminal domain"/>
    <property type="match status" value="1"/>
</dbReference>
<dbReference type="CDD" id="cd18131">
    <property type="entry name" value="ASADH_C_bac_euk_like"/>
    <property type="match status" value="1"/>
</dbReference>
<dbReference type="InterPro" id="IPR000534">
    <property type="entry name" value="Semialdehyde_DH_NAD-bd"/>
</dbReference>
<evidence type="ECO:0000313" key="17">
    <source>
        <dbReference type="EMBL" id="MDX8414996.1"/>
    </source>
</evidence>
<comment type="subunit">
    <text evidence="5 15">Homodimer.</text>
</comment>
<keyword evidence="8 15" id="KW-0791">Threonine biosynthesis</keyword>
<feature type="binding site" evidence="15">
    <location>
        <begin position="41"/>
        <end position="42"/>
    </location>
    <ligand>
        <name>NADP(+)</name>
        <dbReference type="ChEBI" id="CHEBI:58349"/>
    </ligand>
</feature>
<keyword evidence="10 15" id="KW-0220">Diaminopimelate biosynthesis</keyword>
<feature type="binding site" evidence="15">
    <location>
        <position position="316"/>
    </location>
    <ligand>
        <name>NADP(+)</name>
        <dbReference type="ChEBI" id="CHEBI:58349"/>
    </ligand>
</feature>
<dbReference type="PIRSF" id="PIRSF000148">
    <property type="entry name" value="ASA_dh"/>
    <property type="match status" value="1"/>
</dbReference>
<dbReference type="SMART" id="SM00859">
    <property type="entry name" value="Semialdhyde_dh"/>
    <property type="match status" value="1"/>
</dbReference>
<keyword evidence="7 15" id="KW-0028">Amino-acid biosynthesis</keyword>
<reference evidence="17 18" key="1">
    <citation type="submission" date="2022-03" db="EMBL/GenBank/DDBJ databases">
        <title>Novel taxa within the pig intestine.</title>
        <authorList>
            <person name="Wylensek D."/>
            <person name="Bishof K."/>
            <person name="Afrizal A."/>
            <person name="Clavel T."/>
        </authorList>
    </citation>
    <scope>NUCLEOTIDE SEQUENCE [LARGE SCALE GENOMIC DNA]</scope>
    <source>
        <strain evidence="17 18">CLA-KB-P66</strain>
    </source>
</reference>